<evidence type="ECO:0000256" key="1">
    <source>
        <dbReference type="ARBA" id="ARBA00022729"/>
    </source>
</evidence>
<dbReference type="HOGENOM" id="CLU_047639_6_0_1"/>
<dbReference type="SUPFAM" id="SSF50685">
    <property type="entry name" value="Barwin-like endoglucanases"/>
    <property type="match status" value="1"/>
</dbReference>
<dbReference type="EMBL" id="CCBP010000125">
    <property type="protein sequence ID" value="CDO74017.1"/>
    <property type="molecule type" value="Genomic_DNA"/>
</dbReference>
<name>A0A060SHM9_PYCCI</name>
<evidence type="ECO:0000313" key="4">
    <source>
        <dbReference type="Proteomes" id="UP000029665"/>
    </source>
</evidence>
<dbReference type="CDD" id="cd22191">
    <property type="entry name" value="DPBB_RlpA_EXP_N-like"/>
    <property type="match status" value="1"/>
</dbReference>
<dbReference type="InterPro" id="IPR051477">
    <property type="entry name" value="Expansin_CellWall"/>
</dbReference>
<dbReference type="OMA" id="ELSISWH"/>
<dbReference type="OrthoDB" id="406505at2759"/>
<dbReference type="STRING" id="5643.A0A060SHM9"/>
<gene>
    <name evidence="3" type="ORF">BN946_scf185043.g66</name>
</gene>
<dbReference type="PANTHER" id="PTHR31836">
    <property type="match status" value="1"/>
</dbReference>
<evidence type="ECO:0000256" key="2">
    <source>
        <dbReference type="SAM" id="SignalP"/>
    </source>
</evidence>
<feature type="signal peptide" evidence="2">
    <location>
        <begin position="1"/>
        <end position="19"/>
    </location>
</feature>
<sequence>MSPLIYVALALAVLSSVIAAPAPVAISAANLERRITHSGRGTFFHVGLGACGKHNVDSDHIVAISSRIFGSGGNCEQFMEITNNQNGKTAFALVRDECPGCGAGDIDMSPSLFQALGASLDQGVIKVSWHFKPKGFHP</sequence>
<protein>
    <submittedName>
        <fullName evidence="3">Distantly related to plant expansins</fullName>
    </submittedName>
</protein>
<dbReference type="AlphaFoldDB" id="A0A060SHM9"/>
<evidence type="ECO:0000313" key="3">
    <source>
        <dbReference type="EMBL" id="CDO74017.1"/>
    </source>
</evidence>
<dbReference type="InterPro" id="IPR036908">
    <property type="entry name" value="RlpA-like_sf"/>
</dbReference>
<comment type="caution">
    <text evidence="3">The sequence shown here is derived from an EMBL/GenBank/DDBJ whole genome shotgun (WGS) entry which is preliminary data.</text>
</comment>
<dbReference type="Proteomes" id="UP000029665">
    <property type="component" value="Unassembled WGS sequence"/>
</dbReference>
<accession>A0A060SHM9</accession>
<feature type="chain" id="PRO_5001592211" evidence="2">
    <location>
        <begin position="20"/>
        <end position="138"/>
    </location>
</feature>
<dbReference type="PANTHER" id="PTHR31836:SF28">
    <property type="entry name" value="SRCR DOMAIN-CONTAINING PROTEIN-RELATED"/>
    <property type="match status" value="1"/>
</dbReference>
<reference evidence="3" key="1">
    <citation type="submission" date="2014-01" db="EMBL/GenBank/DDBJ databases">
        <title>The genome of the white-rot fungus Pycnoporus cinnabarinus: a basidiomycete model with a versatile arsenal for lignocellulosic biomass breakdown.</title>
        <authorList>
            <person name="Levasseur A."/>
            <person name="Lomascolo A."/>
            <person name="Ruiz-Duenas F.J."/>
            <person name="Uzan E."/>
            <person name="Piumi F."/>
            <person name="Kues U."/>
            <person name="Ram A.F.J."/>
            <person name="Murat C."/>
            <person name="Haon M."/>
            <person name="Benoit I."/>
            <person name="Arfi Y."/>
            <person name="Chevret D."/>
            <person name="Drula E."/>
            <person name="Kwon M.J."/>
            <person name="Gouret P."/>
            <person name="Lesage-Meessen L."/>
            <person name="Lombard V."/>
            <person name="Mariette J."/>
            <person name="Noirot C."/>
            <person name="Park J."/>
            <person name="Patyshakuliyeva A."/>
            <person name="Wieneger R.A.B."/>
            <person name="Wosten H.A.B."/>
            <person name="Martin F."/>
            <person name="Coutinho P.M."/>
            <person name="de Vries R."/>
            <person name="Martinez A.T."/>
            <person name="Klopp C."/>
            <person name="Pontarotti P."/>
            <person name="Henrissat B."/>
            <person name="Record E."/>
        </authorList>
    </citation>
    <scope>NUCLEOTIDE SEQUENCE [LARGE SCALE GENOMIC DNA]</scope>
    <source>
        <strain evidence="3">BRFM137</strain>
    </source>
</reference>
<keyword evidence="1 2" id="KW-0732">Signal</keyword>
<dbReference type="Gene3D" id="2.40.40.10">
    <property type="entry name" value="RlpA-like domain"/>
    <property type="match status" value="1"/>
</dbReference>
<organism evidence="3 4">
    <name type="scientific">Pycnoporus cinnabarinus</name>
    <name type="common">Cinnabar-red polypore</name>
    <name type="synonym">Trametes cinnabarina</name>
    <dbReference type="NCBI Taxonomy" id="5643"/>
    <lineage>
        <taxon>Eukaryota</taxon>
        <taxon>Fungi</taxon>
        <taxon>Dikarya</taxon>
        <taxon>Basidiomycota</taxon>
        <taxon>Agaricomycotina</taxon>
        <taxon>Agaricomycetes</taxon>
        <taxon>Polyporales</taxon>
        <taxon>Polyporaceae</taxon>
        <taxon>Trametes</taxon>
    </lineage>
</organism>
<keyword evidence="4" id="KW-1185">Reference proteome</keyword>
<proteinExistence type="predicted"/>